<dbReference type="CDD" id="cd00448">
    <property type="entry name" value="YjgF_YER057c_UK114_family"/>
    <property type="match status" value="1"/>
</dbReference>
<organism evidence="2 3">
    <name type="scientific">Candidatus Roizmanbacteria bacterium RIFCSPLOWO2_01_FULL_38_12</name>
    <dbReference type="NCBI Taxonomy" id="1802061"/>
    <lineage>
        <taxon>Bacteria</taxon>
        <taxon>Candidatus Roizmaniibacteriota</taxon>
    </lineage>
</organism>
<dbReference type="FunFam" id="3.30.1330.40:FF:000001">
    <property type="entry name" value="L-PSP family endoribonuclease"/>
    <property type="match status" value="1"/>
</dbReference>
<evidence type="ECO:0000313" key="3">
    <source>
        <dbReference type="Proteomes" id="UP000177141"/>
    </source>
</evidence>
<accession>A0A1F7IRA9</accession>
<dbReference type="PROSITE" id="PS01094">
    <property type="entry name" value="UPF0076"/>
    <property type="match status" value="1"/>
</dbReference>
<dbReference type="NCBIfam" id="TIGR00004">
    <property type="entry name" value="Rid family detoxifying hydrolase"/>
    <property type="match status" value="1"/>
</dbReference>
<comment type="similarity">
    <text evidence="1">Belongs to the RutC family.</text>
</comment>
<dbReference type="InterPro" id="IPR035959">
    <property type="entry name" value="RutC-like_sf"/>
</dbReference>
<dbReference type="SUPFAM" id="SSF55298">
    <property type="entry name" value="YjgF-like"/>
    <property type="match status" value="1"/>
</dbReference>
<dbReference type="Gene3D" id="3.30.1330.40">
    <property type="entry name" value="RutC-like"/>
    <property type="match status" value="1"/>
</dbReference>
<dbReference type="Proteomes" id="UP000177141">
    <property type="component" value="Unassembled WGS sequence"/>
</dbReference>
<sequence>MKNIHTDKAPKAVGPYSQAIIADNFIFCSGQIGIDAATGRLVESIENQVHHVMKNISAVLAASGSSIKKVVKTTIFLADINDYKKVNEIYGSYFKNHKPARSTVQVAALPLGARVEIEVIGVK</sequence>
<protein>
    <submittedName>
        <fullName evidence="2">Reactive intermediate/imine deaminase</fullName>
    </submittedName>
</protein>
<dbReference type="GO" id="GO:0019239">
    <property type="term" value="F:deaminase activity"/>
    <property type="evidence" value="ECO:0007669"/>
    <property type="project" value="TreeGrafter"/>
</dbReference>
<dbReference type="EMBL" id="MGAL01000046">
    <property type="protein sequence ID" value="OGK45890.1"/>
    <property type="molecule type" value="Genomic_DNA"/>
</dbReference>
<dbReference type="AlphaFoldDB" id="A0A1F7IRA9"/>
<dbReference type="InterPro" id="IPR006056">
    <property type="entry name" value="RidA"/>
</dbReference>
<gene>
    <name evidence="2" type="ORF">A3A93_01105</name>
</gene>
<dbReference type="STRING" id="1802061.A3A93_01105"/>
<dbReference type="PANTHER" id="PTHR11803:SF58">
    <property type="entry name" value="PROTEIN HMF1-RELATED"/>
    <property type="match status" value="1"/>
</dbReference>
<dbReference type="GO" id="GO:0005829">
    <property type="term" value="C:cytosol"/>
    <property type="evidence" value="ECO:0007669"/>
    <property type="project" value="TreeGrafter"/>
</dbReference>
<reference evidence="2 3" key="1">
    <citation type="journal article" date="2016" name="Nat. Commun.">
        <title>Thousands of microbial genomes shed light on interconnected biogeochemical processes in an aquifer system.</title>
        <authorList>
            <person name="Anantharaman K."/>
            <person name="Brown C.T."/>
            <person name="Hug L.A."/>
            <person name="Sharon I."/>
            <person name="Castelle C.J."/>
            <person name="Probst A.J."/>
            <person name="Thomas B.C."/>
            <person name="Singh A."/>
            <person name="Wilkins M.J."/>
            <person name="Karaoz U."/>
            <person name="Brodie E.L."/>
            <person name="Williams K.H."/>
            <person name="Hubbard S.S."/>
            <person name="Banfield J.F."/>
        </authorList>
    </citation>
    <scope>NUCLEOTIDE SEQUENCE [LARGE SCALE GENOMIC DNA]</scope>
</reference>
<name>A0A1F7IRA9_9BACT</name>
<dbReference type="InterPro" id="IPR019897">
    <property type="entry name" value="RidA_CS"/>
</dbReference>
<dbReference type="InterPro" id="IPR006175">
    <property type="entry name" value="YjgF/YER057c/UK114"/>
</dbReference>
<evidence type="ECO:0000313" key="2">
    <source>
        <dbReference type="EMBL" id="OGK45890.1"/>
    </source>
</evidence>
<dbReference type="PANTHER" id="PTHR11803">
    <property type="entry name" value="2-IMINOBUTANOATE/2-IMINOPROPANOATE DEAMINASE RIDA"/>
    <property type="match status" value="1"/>
</dbReference>
<comment type="caution">
    <text evidence="2">The sequence shown here is derived from an EMBL/GenBank/DDBJ whole genome shotgun (WGS) entry which is preliminary data.</text>
</comment>
<dbReference type="Pfam" id="PF01042">
    <property type="entry name" value="Ribonuc_L-PSP"/>
    <property type="match status" value="1"/>
</dbReference>
<proteinExistence type="inferred from homology"/>
<evidence type="ECO:0000256" key="1">
    <source>
        <dbReference type="ARBA" id="ARBA00010552"/>
    </source>
</evidence>